<feature type="transmembrane region" description="Helical" evidence="1">
    <location>
        <begin position="148"/>
        <end position="167"/>
    </location>
</feature>
<dbReference type="Proteomes" id="UP000199008">
    <property type="component" value="Unassembled WGS sequence"/>
</dbReference>
<sequence length="302" mass="34607">MGKTKFGGQAVVEGVMFQSGNDMVTAIRRNNDEIEYFEMKRPQKNWVQKLKKIPILRGNVAIIESSIFGMKHMEYATDRYERDPEDDINIESEKQSANMAKIVLSTVIVGILSFLIGKFIFTLVPVFVAELFSGIITGHFGQVALETFFKLLLLLGYIYAISFTPMIKRLFQYHGAEHKVINAFESDKELTVNNVQEHSRLHYRCGSSFILFTVLVGFVVYMFVPVEPFYVRILNRILLIPIVLGLSFEVLQLTNKLRDVPVLKWLGLPGLWLQYLTTKHPGNDQVEVAIHSFNQLLRRDKA</sequence>
<dbReference type="EMBL" id="FNFY01000004">
    <property type="protein sequence ID" value="SDK54496.1"/>
    <property type="molecule type" value="Genomic_DNA"/>
</dbReference>
<dbReference type="InterPro" id="IPR010787">
    <property type="entry name" value="DUF1385"/>
</dbReference>
<dbReference type="AlphaFoldDB" id="A0A1G9CS78"/>
<keyword evidence="1" id="KW-0472">Membrane</keyword>
<accession>A0A1G9CS78</accession>
<feature type="transmembrane region" description="Helical" evidence="1">
    <location>
        <begin position="102"/>
        <end position="128"/>
    </location>
</feature>
<gene>
    <name evidence="2" type="ORF">SAMN05216216_104163</name>
</gene>
<dbReference type="Pfam" id="PF07136">
    <property type="entry name" value="DUF1385"/>
    <property type="match status" value="1"/>
</dbReference>
<evidence type="ECO:0000313" key="3">
    <source>
        <dbReference type="Proteomes" id="UP000199008"/>
    </source>
</evidence>
<organism evidence="2 3">
    <name type="scientific">Lacicoccus qingdaonensis</name>
    <dbReference type="NCBI Taxonomy" id="576118"/>
    <lineage>
        <taxon>Bacteria</taxon>
        <taxon>Bacillati</taxon>
        <taxon>Bacillota</taxon>
        <taxon>Bacilli</taxon>
        <taxon>Bacillales</taxon>
        <taxon>Salinicoccaceae</taxon>
        <taxon>Lacicoccus</taxon>
    </lineage>
</organism>
<evidence type="ECO:0000256" key="1">
    <source>
        <dbReference type="SAM" id="Phobius"/>
    </source>
</evidence>
<feature type="transmembrane region" description="Helical" evidence="1">
    <location>
        <begin position="205"/>
        <end position="223"/>
    </location>
</feature>
<protein>
    <submittedName>
        <fullName evidence="2">Uncharacterized conserved protein YqhQ</fullName>
    </submittedName>
</protein>
<dbReference type="PANTHER" id="PTHR42867">
    <property type="entry name" value="MEMBRANE PROTEIN-RELATED"/>
    <property type="match status" value="1"/>
</dbReference>
<proteinExistence type="predicted"/>
<keyword evidence="1" id="KW-0812">Transmembrane</keyword>
<keyword evidence="1" id="KW-1133">Transmembrane helix</keyword>
<keyword evidence="3" id="KW-1185">Reference proteome</keyword>
<dbReference type="STRING" id="576118.SAMN05216216_104163"/>
<dbReference type="RefSeq" id="WP_092984994.1">
    <property type="nucleotide sequence ID" value="NZ_FNFY01000004.1"/>
</dbReference>
<reference evidence="3" key="1">
    <citation type="submission" date="2016-10" db="EMBL/GenBank/DDBJ databases">
        <authorList>
            <person name="Varghese N."/>
            <person name="Submissions S."/>
        </authorList>
    </citation>
    <scope>NUCLEOTIDE SEQUENCE [LARGE SCALE GENOMIC DNA]</scope>
    <source>
        <strain evidence="3">CGMCC 1.8895</strain>
    </source>
</reference>
<dbReference type="OrthoDB" id="9784805at2"/>
<name>A0A1G9CS78_9BACL</name>
<evidence type="ECO:0000313" key="2">
    <source>
        <dbReference type="EMBL" id="SDK54496.1"/>
    </source>
</evidence>
<dbReference type="PANTHER" id="PTHR42867:SF1">
    <property type="entry name" value="MEMBRANE PROTEIN-RELATED"/>
    <property type="match status" value="1"/>
</dbReference>